<dbReference type="OMA" id="NIQQGRN"/>
<comment type="caution">
    <text evidence="1">The sequence shown here is derived from an EMBL/GenBank/DDBJ whole genome shotgun (WGS) entry which is preliminary data.</text>
</comment>
<accession>A0A8S1JR04</accession>
<evidence type="ECO:0000313" key="1">
    <source>
        <dbReference type="EMBL" id="CAD8044415.1"/>
    </source>
</evidence>
<reference evidence="1" key="1">
    <citation type="submission" date="2021-01" db="EMBL/GenBank/DDBJ databases">
        <authorList>
            <consortium name="Genoscope - CEA"/>
            <person name="William W."/>
        </authorList>
    </citation>
    <scope>NUCLEOTIDE SEQUENCE</scope>
</reference>
<protein>
    <submittedName>
        <fullName evidence="1">Uncharacterized protein</fullName>
    </submittedName>
</protein>
<organism evidence="1 2">
    <name type="scientific">Paramecium primaurelia</name>
    <dbReference type="NCBI Taxonomy" id="5886"/>
    <lineage>
        <taxon>Eukaryota</taxon>
        <taxon>Sar</taxon>
        <taxon>Alveolata</taxon>
        <taxon>Ciliophora</taxon>
        <taxon>Intramacronucleata</taxon>
        <taxon>Oligohymenophorea</taxon>
        <taxon>Peniculida</taxon>
        <taxon>Parameciidae</taxon>
        <taxon>Paramecium</taxon>
    </lineage>
</organism>
<gene>
    <name evidence="1" type="ORF">PPRIM_AZ9-3.1.T0060499</name>
</gene>
<evidence type="ECO:0000313" key="2">
    <source>
        <dbReference type="Proteomes" id="UP000688137"/>
    </source>
</evidence>
<keyword evidence="2" id="KW-1185">Reference proteome</keyword>
<name>A0A8S1JR04_PARPR</name>
<dbReference type="Proteomes" id="UP000688137">
    <property type="component" value="Unassembled WGS sequence"/>
</dbReference>
<dbReference type="EMBL" id="CAJJDM010000003">
    <property type="protein sequence ID" value="CAD8044415.1"/>
    <property type="molecule type" value="Genomic_DNA"/>
</dbReference>
<sequence>MFTEQPYYEAKVFLKSYNDAISCLREAAEQKAHVEFQEHVLQSLATARTRQELDVRDGQVVPGLNFGQSKQTKLFQFSNHVFAKYFKGFEEYSGNFKGFQQVITEGLKKLKSDVK</sequence>
<dbReference type="AlphaFoldDB" id="A0A8S1JR04"/>
<proteinExistence type="predicted"/>